<gene>
    <name evidence="2" type="ORF">CAP_2826</name>
</gene>
<protein>
    <recommendedName>
        <fullName evidence="1">Putative restriction endonuclease domain-containing protein</fullName>
    </recommendedName>
</protein>
<proteinExistence type="predicted"/>
<organism evidence="2 3">
    <name type="scientific">Chondromyces apiculatus DSM 436</name>
    <dbReference type="NCBI Taxonomy" id="1192034"/>
    <lineage>
        <taxon>Bacteria</taxon>
        <taxon>Pseudomonadati</taxon>
        <taxon>Myxococcota</taxon>
        <taxon>Polyangia</taxon>
        <taxon>Polyangiales</taxon>
        <taxon>Polyangiaceae</taxon>
        <taxon>Chondromyces</taxon>
    </lineage>
</organism>
<evidence type="ECO:0000313" key="2">
    <source>
        <dbReference type="EMBL" id="EYF05825.1"/>
    </source>
</evidence>
<dbReference type="AlphaFoldDB" id="A0A017TAG6"/>
<dbReference type="CDD" id="cd06260">
    <property type="entry name" value="DUF820-like"/>
    <property type="match status" value="1"/>
</dbReference>
<dbReference type="Gene3D" id="3.90.1570.10">
    <property type="entry name" value="tt1808, chain A"/>
    <property type="match status" value="1"/>
</dbReference>
<evidence type="ECO:0000313" key="3">
    <source>
        <dbReference type="Proteomes" id="UP000019678"/>
    </source>
</evidence>
<dbReference type="Proteomes" id="UP000019678">
    <property type="component" value="Unassembled WGS sequence"/>
</dbReference>
<dbReference type="STRING" id="1192034.CAP_2826"/>
<keyword evidence="3" id="KW-1185">Reference proteome</keyword>
<dbReference type="PANTHER" id="PTHR36558:SF1">
    <property type="entry name" value="RESTRICTION ENDONUCLEASE DOMAIN-CONTAINING PROTEIN-RELATED"/>
    <property type="match status" value="1"/>
</dbReference>
<dbReference type="SUPFAM" id="SSF52980">
    <property type="entry name" value="Restriction endonuclease-like"/>
    <property type="match status" value="1"/>
</dbReference>
<feature type="domain" description="Putative restriction endonuclease" evidence="1">
    <location>
        <begin position="13"/>
        <end position="79"/>
    </location>
</feature>
<sequence>MSAQGAVKKAWTPEEYLTLERSSSEKHEYYQGDIFAMAGGHLEHNLLVVNLVGALWVALGEGSCRGLPSDMRLKVPATSLYT</sequence>
<dbReference type="eggNOG" id="COG4636">
    <property type="taxonomic scope" value="Bacteria"/>
</dbReference>
<name>A0A017TAG6_9BACT</name>
<dbReference type="EMBL" id="ASRX01000020">
    <property type="protein sequence ID" value="EYF05825.1"/>
    <property type="molecule type" value="Genomic_DNA"/>
</dbReference>
<dbReference type="InterPro" id="IPR011335">
    <property type="entry name" value="Restrct_endonuc-II-like"/>
</dbReference>
<dbReference type="RefSeq" id="WP_156040812.1">
    <property type="nucleotide sequence ID" value="NZ_ASRX01000020.1"/>
</dbReference>
<dbReference type="InterPro" id="IPR008538">
    <property type="entry name" value="Uma2"/>
</dbReference>
<dbReference type="Pfam" id="PF05685">
    <property type="entry name" value="Uma2"/>
    <property type="match status" value="1"/>
</dbReference>
<comment type="caution">
    <text evidence="2">The sequence shown here is derived from an EMBL/GenBank/DDBJ whole genome shotgun (WGS) entry which is preliminary data.</text>
</comment>
<accession>A0A017TAG6</accession>
<dbReference type="PANTHER" id="PTHR36558">
    <property type="entry name" value="GLR1098 PROTEIN"/>
    <property type="match status" value="1"/>
</dbReference>
<evidence type="ECO:0000259" key="1">
    <source>
        <dbReference type="Pfam" id="PF05685"/>
    </source>
</evidence>
<dbReference type="OrthoDB" id="668969at2"/>
<dbReference type="InterPro" id="IPR012296">
    <property type="entry name" value="Nuclease_put_TT1808"/>
</dbReference>
<reference evidence="2 3" key="1">
    <citation type="submission" date="2013-05" db="EMBL/GenBank/DDBJ databases">
        <title>Genome assembly of Chondromyces apiculatus DSM 436.</title>
        <authorList>
            <person name="Sharma G."/>
            <person name="Khatri I."/>
            <person name="Kaur C."/>
            <person name="Mayilraj S."/>
            <person name="Subramanian S."/>
        </authorList>
    </citation>
    <scope>NUCLEOTIDE SEQUENCE [LARGE SCALE GENOMIC DNA]</scope>
    <source>
        <strain evidence="2 3">DSM 436</strain>
    </source>
</reference>